<evidence type="ECO:0000313" key="1">
    <source>
        <dbReference type="EMBL" id="ENN87027.1"/>
    </source>
</evidence>
<evidence type="ECO:0000313" key="2">
    <source>
        <dbReference type="Proteomes" id="UP000012429"/>
    </source>
</evidence>
<dbReference type="STRING" id="363754.RHSP_12904"/>
<name>N6V7Q0_9HYPH</name>
<comment type="caution">
    <text evidence="1">The sequence shown here is derived from an EMBL/GenBank/DDBJ whole genome shotgun (WGS) entry which is preliminary data.</text>
</comment>
<gene>
    <name evidence="1" type="ORF">RHSP_12904</name>
</gene>
<organism evidence="1 2">
    <name type="scientific">Rhizobium freirei PRF 81</name>
    <dbReference type="NCBI Taxonomy" id="363754"/>
    <lineage>
        <taxon>Bacteria</taxon>
        <taxon>Pseudomonadati</taxon>
        <taxon>Pseudomonadota</taxon>
        <taxon>Alphaproteobacteria</taxon>
        <taxon>Hyphomicrobiales</taxon>
        <taxon>Rhizobiaceae</taxon>
        <taxon>Rhizobium/Agrobacterium group</taxon>
        <taxon>Rhizobium</taxon>
    </lineage>
</organism>
<dbReference type="AlphaFoldDB" id="N6V7Q0"/>
<dbReference type="EMBL" id="AQHN01000061">
    <property type="protein sequence ID" value="ENN87027.1"/>
    <property type="molecule type" value="Genomic_DNA"/>
</dbReference>
<protein>
    <submittedName>
        <fullName evidence="1">Uncharacterized protein</fullName>
    </submittedName>
</protein>
<proteinExistence type="predicted"/>
<keyword evidence="2" id="KW-1185">Reference proteome</keyword>
<dbReference type="PATRIC" id="fig|363754.4.peg.3246"/>
<reference evidence="1 2" key="1">
    <citation type="journal article" date="2012" name="BMC Genomics">
        <title>Genomic basis of broad host range and environmental adaptability of Rhizobium tropici CIAT 899 and Rhizobium sp. PRF 81 which are used in inoculants for common bean (Phaseolus vulgaris L.).</title>
        <authorList>
            <person name="Ormeno-Orrillo E."/>
            <person name="Menna P."/>
            <person name="Almeida L.G."/>
            <person name="Ollero F.J."/>
            <person name="Nicolas M.F."/>
            <person name="Pains Rodrigues E."/>
            <person name="Shigueyoshi Nakatani A."/>
            <person name="Silva Batista J.S."/>
            <person name="Oliveira Chueire L.M."/>
            <person name="Souza R.C."/>
            <person name="Ribeiro Vasconcelos A.T."/>
            <person name="Megias M."/>
            <person name="Hungria M."/>
            <person name="Martinez-Romero E."/>
        </authorList>
    </citation>
    <scope>NUCLEOTIDE SEQUENCE [LARGE SCALE GENOMIC DNA]</scope>
    <source>
        <strain evidence="1 2">PRF 81</strain>
    </source>
</reference>
<sequence>MIATDKPYELALHLDAIRSEDARLIGWIGRFERDRRPLAAEALQCRFFVVYEGNDDIARVGSRRIADDDRIAIENAGIDHRIATYFQRIVIACAKHVGGNAYVMCIVLDSRDGNTSGDPAHDRHGYRTIVIVIGYFRRSGRGNGLGLAKAAFDDARRKAAPLLQTWIIGFRQLDDFKRSGPVRQSADEAALFERCDQPVDSGLRCEIQCVLHLVERWRNTGLFHAFVNEEKQFLLLARQHRRGTPESRKDRETNPERTLYVPYVFRKCLNFGKALFGQLNNYRCRMYRLKTCDGYARVNPRITMGNTVWTASWTLRGRRTRPVSVRVRHFAGYARHERISNHVSEIAFHPSVYRASVAPILN</sequence>
<dbReference type="Proteomes" id="UP000012429">
    <property type="component" value="Unassembled WGS sequence"/>
</dbReference>
<accession>N6V7Q0</accession>